<evidence type="ECO:0000313" key="2">
    <source>
        <dbReference type="EMBL" id="SDP32571.1"/>
    </source>
</evidence>
<dbReference type="Gene3D" id="1.10.287.1080">
    <property type="entry name" value="MazG-like"/>
    <property type="match status" value="1"/>
</dbReference>
<reference evidence="3" key="1">
    <citation type="submission" date="2016-10" db="EMBL/GenBank/DDBJ databases">
        <authorList>
            <person name="Varghese N."/>
            <person name="Submissions S."/>
        </authorList>
    </citation>
    <scope>NUCLEOTIDE SEQUENCE [LARGE SCALE GENOMIC DNA]</scope>
    <source>
        <strain evidence="3">IBRC-M10078</strain>
    </source>
</reference>
<dbReference type="InterPro" id="IPR004518">
    <property type="entry name" value="MazG-like_dom"/>
</dbReference>
<gene>
    <name evidence="2" type="ORF">SAMN05216565_102371</name>
</gene>
<dbReference type="Pfam" id="PF03819">
    <property type="entry name" value="MazG"/>
    <property type="match status" value="1"/>
</dbReference>
<dbReference type="AlphaFoldDB" id="A0A1H0RSN6"/>
<organism evidence="2 3">
    <name type="scientific">Litchfieldia salsa</name>
    <dbReference type="NCBI Taxonomy" id="930152"/>
    <lineage>
        <taxon>Bacteria</taxon>
        <taxon>Bacillati</taxon>
        <taxon>Bacillota</taxon>
        <taxon>Bacilli</taxon>
        <taxon>Bacillales</taxon>
        <taxon>Bacillaceae</taxon>
        <taxon>Litchfieldia</taxon>
    </lineage>
</organism>
<dbReference type="SUPFAM" id="SSF101386">
    <property type="entry name" value="all-alpha NTP pyrophosphatases"/>
    <property type="match status" value="1"/>
</dbReference>
<sequence>MKEVQEFLKVYQKEMNWEISNENYEEAKTSLLHNYMLLTTEVSEIAEEIRSIINETRISHPEDIEFAFKEAKDKHKENIGNEIADCFAYLIKFANYFEIDLEESFYSKMKEVQLRKNKDV</sequence>
<keyword evidence="2" id="KW-0378">Hydrolase</keyword>
<proteinExistence type="predicted"/>
<name>A0A1H0RSN6_9BACI</name>
<keyword evidence="3" id="KW-1185">Reference proteome</keyword>
<dbReference type="EMBL" id="FNJU01000002">
    <property type="protein sequence ID" value="SDP32571.1"/>
    <property type="molecule type" value="Genomic_DNA"/>
</dbReference>
<accession>A0A1H0RSN6</accession>
<dbReference type="STRING" id="930152.SAMN05216565_102371"/>
<dbReference type="OrthoDB" id="2936536at2"/>
<dbReference type="Proteomes" id="UP000199159">
    <property type="component" value="Unassembled WGS sequence"/>
</dbReference>
<protein>
    <submittedName>
        <fullName evidence="2">MazG nucleotide pyrophosphohydrolase domain-containing protein</fullName>
    </submittedName>
</protein>
<evidence type="ECO:0000259" key="1">
    <source>
        <dbReference type="Pfam" id="PF03819"/>
    </source>
</evidence>
<evidence type="ECO:0000313" key="3">
    <source>
        <dbReference type="Proteomes" id="UP000199159"/>
    </source>
</evidence>
<dbReference type="GO" id="GO:0016787">
    <property type="term" value="F:hydrolase activity"/>
    <property type="evidence" value="ECO:0007669"/>
    <property type="project" value="UniProtKB-KW"/>
</dbReference>
<feature type="domain" description="NTP pyrophosphohydrolase MazG-like" evidence="1">
    <location>
        <begin position="36"/>
        <end position="116"/>
    </location>
</feature>
<dbReference type="RefSeq" id="WP_090850811.1">
    <property type="nucleotide sequence ID" value="NZ_FNJU01000002.1"/>
</dbReference>